<keyword evidence="2" id="KW-1185">Reference proteome</keyword>
<evidence type="ECO:0000313" key="2">
    <source>
        <dbReference type="Proteomes" id="UP001482620"/>
    </source>
</evidence>
<organism evidence="1 2">
    <name type="scientific">Ilyodon furcidens</name>
    <name type="common">goldbreast splitfin</name>
    <dbReference type="NCBI Taxonomy" id="33524"/>
    <lineage>
        <taxon>Eukaryota</taxon>
        <taxon>Metazoa</taxon>
        <taxon>Chordata</taxon>
        <taxon>Craniata</taxon>
        <taxon>Vertebrata</taxon>
        <taxon>Euteleostomi</taxon>
        <taxon>Actinopterygii</taxon>
        <taxon>Neopterygii</taxon>
        <taxon>Teleostei</taxon>
        <taxon>Neoteleostei</taxon>
        <taxon>Acanthomorphata</taxon>
        <taxon>Ovalentaria</taxon>
        <taxon>Atherinomorphae</taxon>
        <taxon>Cyprinodontiformes</taxon>
        <taxon>Goodeidae</taxon>
        <taxon>Ilyodon</taxon>
    </lineage>
</organism>
<dbReference type="EMBL" id="JAHRIQ010082544">
    <property type="protein sequence ID" value="MEQ2248126.1"/>
    <property type="molecule type" value="Genomic_DNA"/>
</dbReference>
<evidence type="ECO:0000313" key="1">
    <source>
        <dbReference type="EMBL" id="MEQ2248126.1"/>
    </source>
</evidence>
<dbReference type="Proteomes" id="UP001482620">
    <property type="component" value="Unassembled WGS sequence"/>
</dbReference>
<name>A0ABV0UTR3_9TELE</name>
<accession>A0ABV0UTR3</accession>
<reference evidence="1 2" key="1">
    <citation type="submission" date="2021-06" db="EMBL/GenBank/DDBJ databases">
        <authorList>
            <person name="Palmer J.M."/>
        </authorList>
    </citation>
    <scope>NUCLEOTIDE SEQUENCE [LARGE SCALE GENOMIC DNA]</scope>
    <source>
        <strain evidence="2">if_2019</strain>
        <tissue evidence="1">Muscle</tissue>
    </source>
</reference>
<protein>
    <submittedName>
        <fullName evidence="1">Uncharacterized protein</fullName>
    </submittedName>
</protein>
<proteinExistence type="predicted"/>
<comment type="caution">
    <text evidence="1">The sequence shown here is derived from an EMBL/GenBank/DDBJ whole genome shotgun (WGS) entry which is preliminary data.</text>
</comment>
<gene>
    <name evidence="1" type="ORF">ILYODFUR_016081</name>
</gene>
<sequence>MKHKNSFCKTLIHSTTKHLTQKQTLTCLMYIYHFKHELLQKKRFVHNCVLLGKPRIDFGAPAQLLSLLIHWTGSAVIQFFLNSGKALMAQLQIGKSWTSHPAGTIMTTWLVLD</sequence>